<dbReference type="InterPro" id="IPR013525">
    <property type="entry name" value="ABC2_TM"/>
</dbReference>
<proteinExistence type="inferred from homology"/>
<dbReference type="GO" id="GO:0015920">
    <property type="term" value="P:lipopolysaccharide transport"/>
    <property type="evidence" value="ECO:0007669"/>
    <property type="project" value="TreeGrafter"/>
</dbReference>
<keyword evidence="5" id="KW-0997">Cell inner membrane</keyword>
<organism evidence="11 12">
    <name type="scientific">Nonlabens marinus S1-08</name>
    <dbReference type="NCBI Taxonomy" id="1454201"/>
    <lineage>
        <taxon>Bacteria</taxon>
        <taxon>Pseudomonadati</taxon>
        <taxon>Bacteroidota</taxon>
        <taxon>Flavobacteriia</taxon>
        <taxon>Flavobacteriales</taxon>
        <taxon>Flavobacteriaceae</taxon>
        <taxon>Nonlabens</taxon>
    </lineage>
</organism>
<dbReference type="Proteomes" id="UP000031760">
    <property type="component" value="Chromosome"/>
</dbReference>
<comment type="subcellular location">
    <subcellularLocation>
        <location evidence="1">Cell inner membrane</location>
        <topology evidence="1">Multi-pass membrane protein</topology>
    </subcellularLocation>
    <subcellularLocation>
        <location evidence="9">Cell membrane</location>
        <topology evidence="9">Multi-pass membrane protein</topology>
    </subcellularLocation>
</comment>
<reference evidence="11 12" key="1">
    <citation type="journal article" date="2014" name="Proc. Natl. Acad. Sci. U.S.A.">
        <title>Functional characterization of flavobacteria rhodopsins reveals a unique class of light-driven chloride pump in bacteria.</title>
        <authorList>
            <person name="Yoshizawa S."/>
            <person name="Kumagai Y."/>
            <person name="Kim H."/>
            <person name="Ogura Y."/>
            <person name="Hayashi T."/>
            <person name="Iwasaki W."/>
            <person name="DeLong E.F."/>
            <person name="Kogure K."/>
        </authorList>
    </citation>
    <scope>NUCLEOTIDE SEQUENCE [LARGE SCALE GENOMIC DNA]</scope>
    <source>
        <strain evidence="11 12">S1-08</strain>
    </source>
</reference>
<comment type="similarity">
    <text evidence="2 9">Belongs to the ABC-2 integral membrane protein family.</text>
</comment>
<dbReference type="Pfam" id="PF01061">
    <property type="entry name" value="ABC2_membrane"/>
    <property type="match status" value="1"/>
</dbReference>
<dbReference type="PANTHER" id="PTHR30413:SF8">
    <property type="entry name" value="TRANSPORT PERMEASE PROTEIN"/>
    <property type="match status" value="1"/>
</dbReference>
<feature type="transmembrane region" description="Helical" evidence="9">
    <location>
        <begin position="47"/>
        <end position="68"/>
    </location>
</feature>
<evidence type="ECO:0000256" key="4">
    <source>
        <dbReference type="ARBA" id="ARBA00022475"/>
    </source>
</evidence>
<evidence type="ECO:0000313" key="12">
    <source>
        <dbReference type="Proteomes" id="UP000031760"/>
    </source>
</evidence>
<evidence type="ECO:0000256" key="7">
    <source>
        <dbReference type="ARBA" id="ARBA00022989"/>
    </source>
</evidence>
<sequence>MKGSGKWDIEVDSRQRVFQHKIPEILKYKDLLILLVRRDIVINYKQTILGPLWLIIKPLITSAIYVVVFNRLAKLSTDNIPPILFQMAGVVLWSFIAETIKINSDCFKLNADIFSKVYFPRAVVPLANTLNTFFQFGIQFVLFLGFILFYYVKGYQFGWDLTLLLFPVLILICAMFSLGIGMIVSSFTYKYRDLQLLLTFAVQLAMYATPVIYPLSTAPPSLRWVLLMNPMTAVLEAFRNIFLNSGFLSYQNLLISAIVSFLLFITGLFIFNRTEKNFMDTV</sequence>
<feature type="transmembrane region" description="Helical" evidence="9">
    <location>
        <begin position="250"/>
        <end position="271"/>
    </location>
</feature>
<feature type="transmembrane region" description="Helical" evidence="9">
    <location>
        <begin position="196"/>
        <end position="215"/>
    </location>
</feature>
<dbReference type="AlphaFoldDB" id="W8VVF5"/>
<protein>
    <recommendedName>
        <fullName evidence="9">Transport permease protein</fullName>
    </recommendedName>
</protein>
<keyword evidence="4 9" id="KW-1003">Cell membrane</keyword>
<dbReference type="KEGG" id="nmf:NMS_1389"/>
<dbReference type="InterPro" id="IPR047817">
    <property type="entry name" value="ABC2_TM_bact-type"/>
</dbReference>
<dbReference type="OrthoDB" id="9786910at2"/>
<dbReference type="EMBL" id="AP014548">
    <property type="protein sequence ID" value="BAO55398.1"/>
    <property type="molecule type" value="Genomic_DNA"/>
</dbReference>
<dbReference type="PROSITE" id="PS51012">
    <property type="entry name" value="ABC_TM2"/>
    <property type="match status" value="1"/>
</dbReference>
<keyword evidence="3 9" id="KW-0813">Transport</keyword>
<evidence type="ECO:0000259" key="10">
    <source>
        <dbReference type="PROSITE" id="PS51012"/>
    </source>
</evidence>
<dbReference type="GO" id="GO:0005886">
    <property type="term" value="C:plasma membrane"/>
    <property type="evidence" value="ECO:0007669"/>
    <property type="project" value="UniProtKB-SubCell"/>
</dbReference>
<evidence type="ECO:0000256" key="6">
    <source>
        <dbReference type="ARBA" id="ARBA00022692"/>
    </source>
</evidence>
<evidence type="ECO:0000256" key="1">
    <source>
        <dbReference type="ARBA" id="ARBA00004429"/>
    </source>
</evidence>
<evidence type="ECO:0000256" key="9">
    <source>
        <dbReference type="RuleBase" id="RU361157"/>
    </source>
</evidence>
<evidence type="ECO:0000256" key="8">
    <source>
        <dbReference type="ARBA" id="ARBA00023136"/>
    </source>
</evidence>
<dbReference type="RefSeq" id="WP_041496015.1">
    <property type="nucleotide sequence ID" value="NZ_AP014548.1"/>
</dbReference>
<feature type="transmembrane region" description="Helical" evidence="9">
    <location>
        <begin position="80"/>
        <end position="100"/>
    </location>
</feature>
<feature type="transmembrane region" description="Helical" evidence="9">
    <location>
        <begin position="164"/>
        <end position="184"/>
    </location>
</feature>
<dbReference type="STRING" id="1454201.NMS_1389"/>
<dbReference type="HOGENOM" id="CLU_060703_3_0_10"/>
<feature type="transmembrane region" description="Helical" evidence="9">
    <location>
        <begin position="133"/>
        <end position="152"/>
    </location>
</feature>
<feature type="domain" description="ABC transmembrane type-2" evidence="10">
    <location>
        <begin position="49"/>
        <end position="274"/>
    </location>
</feature>
<keyword evidence="6 9" id="KW-0812">Transmembrane</keyword>
<keyword evidence="12" id="KW-1185">Reference proteome</keyword>
<name>W8VVF5_9FLAO</name>
<evidence type="ECO:0000256" key="3">
    <source>
        <dbReference type="ARBA" id="ARBA00022448"/>
    </source>
</evidence>
<evidence type="ECO:0000313" key="11">
    <source>
        <dbReference type="EMBL" id="BAO55398.1"/>
    </source>
</evidence>
<keyword evidence="8 9" id="KW-0472">Membrane</keyword>
<evidence type="ECO:0000256" key="2">
    <source>
        <dbReference type="ARBA" id="ARBA00007783"/>
    </source>
</evidence>
<evidence type="ECO:0000256" key="5">
    <source>
        <dbReference type="ARBA" id="ARBA00022519"/>
    </source>
</evidence>
<dbReference type="GO" id="GO:0140359">
    <property type="term" value="F:ABC-type transporter activity"/>
    <property type="evidence" value="ECO:0007669"/>
    <property type="project" value="InterPro"/>
</dbReference>
<accession>W8VVF5</accession>
<keyword evidence="7 9" id="KW-1133">Transmembrane helix</keyword>
<dbReference type="PANTHER" id="PTHR30413">
    <property type="entry name" value="INNER MEMBRANE TRANSPORT PERMEASE"/>
    <property type="match status" value="1"/>
</dbReference>
<gene>
    <name evidence="11" type="ORF">NMS_1389</name>
</gene>